<dbReference type="Proteomes" id="UP000799776">
    <property type="component" value="Unassembled WGS sequence"/>
</dbReference>
<evidence type="ECO:0000313" key="2">
    <source>
        <dbReference type="Proteomes" id="UP000799776"/>
    </source>
</evidence>
<gene>
    <name evidence="1" type="ORF">K490DRAFT_49040</name>
</gene>
<dbReference type="AlphaFoldDB" id="A0A9P4HMT7"/>
<organism evidence="1 2">
    <name type="scientific">Saccharata proteae CBS 121410</name>
    <dbReference type="NCBI Taxonomy" id="1314787"/>
    <lineage>
        <taxon>Eukaryota</taxon>
        <taxon>Fungi</taxon>
        <taxon>Dikarya</taxon>
        <taxon>Ascomycota</taxon>
        <taxon>Pezizomycotina</taxon>
        <taxon>Dothideomycetes</taxon>
        <taxon>Dothideomycetes incertae sedis</taxon>
        <taxon>Botryosphaeriales</taxon>
        <taxon>Saccharataceae</taxon>
        <taxon>Saccharata</taxon>
    </lineage>
</organism>
<keyword evidence="2" id="KW-1185">Reference proteome</keyword>
<accession>A0A9P4HMT7</accession>
<protein>
    <submittedName>
        <fullName evidence="1">Uncharacterized protein</fullName>
    </submittedName>
</protein>
<reference evidence="1" key="1">
    <citation type="journal article" date="2020" name="Stud. Mycol.">
        <title>101 Dothideomycetes genomes: a test case for predicting lifestyles and emergence of pathogens.</title>
        <authorList>
            <person name="Haridas S."/>
            <person name="Albert R."/>
            <person name="Binder M."/>
            <person name="Bloem J."/>
            <person name="Labutti K."/>
            <person name="Salamov A."/>
            <person name="Andreopoulos B."/>
            <person name="Baker S."/>
            <person name="Barry K."/>
            <person name="Bills G."/>
            <person name="Bluhm B."/>
            <person name="Cannon C."/>
            <person name="Castanera R."/>
            <person name="Culley D."/>
            <person name="Daum C."/>
            <person name="Ezra D."/>
            <person name="Gonzalez J."/>
            <person name="Henrissat B."/>
            <person name="Kuo A."/>
            <person name="Liang C."/>
            <person name="Lipzen A."/>
            <person name="Lutzoni F."/>
            <person name="Magnuson J."/>
            <person name="Mondo S."/>
            <person name="Nolan M."/>
            <person name="Ohm R."/>
            <person name="Pangilinan J."/>
            <person name="Park H.-J."/>
            <person name="Ramirez L."/>
            <person name="Alfaro M."/>
            <person name="Sun H."/>
            <person name="Tritt A."/>
            <person name="Yoshinaga Y."/>
            <person name="Zwiers L.-H."/>
            <person name="Turgeon B."/>
            <person name="Goodwin S."/>
            <person name="Spatafora J."/>
            <person name="Crous P."/>
            <person name="Grigoriev I."/>
        </authorList>
    </citation>
    <scope>NUCLEOTIDE SEQUENCE</scope>
    <source>
        <strain evidence="1">CBS 121410</strain>
    </source>
</reference>
<dbReference type="EMBL" id="ML978740">
    <property type="protein sequence ID" value="KAF2084519.1"/>
    <property type="molecule type" value="Genomic_DNA"/>
</dbReference>
<proteinExistence type="predicted"/>
<sequence length="415" mass="47239">MPPYTTPFICLRCLRNQRNVVTSGPKHGLRNIVRELATSAEDGSVSNSTSPDSNNTTTVTARYVKGEQRTYKRREQGHRPLPLPPIMDPIAVAARERWKQPKPYPDLKNITPFQERLYKNAWAVALATSKRMCAVTLARLPSHFLLELRPSLHPETKDPWLLPTVYHSKASATPDVHNDFPPARTVMRHDFVHWIRLKKRWRDAVNVRLATRLDNVLGGGSIKRLVWREDMASLVGERLGAVVMRKLTWFLGRNGSRKFTMPGIEDIEEVDGVAAVLFLRPLTSPKVKELEDAVAKVAEDGAFMMGAFDNLVDDYRKERGEASGSHFDKSLRPVLPRLQPSLLFPPLKWRTMRWRGKEVPVYDLVELLGETRCKELVKGTWFEDFGSVVLREDSKTVSAHLALIQLQNYYAKSIA</sequence>
<dbReference type="OrthoDB" id="3363286at2759"/>
<comment type="caution">
    <text evidence="1">The sequence shown here is derived from an EMBL/GenBank/DDBJ whole genome shotgun (WGS) entry which is preliminary data.</text>
</comment>
<evidence type="ECO:0000313" key="1">
    <source>
        <dbReference type="EMBL" id="KAF2084519.1"/>
    </source>
</evidence>
<name>A0A9P4HMT7_9PEZI</name>